<sequence>MQWLPAHVDCWVGMRLLLGRWLAGGKIGCTTTGPGAGDREGGVWEKCVLVLVGAASCICLVDIYGSVWVFLEFKLQIASGP</sequence>
<keyword evidence="1" id="KW-0812">Transmembrane</keyword>
<dbReference type="Proteomes" id="UP000800096">
    <property type="component" value="Unassembled WGS sequence"/>
</dbReference>
<keyword evidence="3" id="KW-1185">Reference proteome</keyword>
<protein>
    <submittedName>
        <fullName evidence="2">Uncharacterized protein</fullName>
    </submittedName>
</protein>
<keyword evidence="1" id="KW-1133">Transmembrane helix</keyword>
<accession>A0A6A5QXB3</accession>
<organism evidence="2 3">
    <name type="scientific">Ampelomyces quisqualis</name>
    <name type="common">Powdery mildew agent</name>
    <dbReference type="NCBI Taxonomy" id="50730"/>
    <lineage>
        <taxon>Eukaryota</taxon>
        <taxon>Fungi</taxon>
        <taxon>Dikarya</taxon>
        <taxon>Ascomycota</taxon>
        <taxon>Pezizomycotina</taxon>
        <taxon>Dothideomycetes</taxon>
        <taxon>Pleosporomycetidae</taxon>
        <taxon>Pleosporales</taxon>
        <taxon>Pleosporineae</taxon>
        <taxon>Phaeosphaeriaceae</taxon>
        <taxon>Ampelomyces</taxon>
    </lineage>
</organism>
<evidence type="ECO:0000313" key="2">
    <source>
        <dbReference type="EMBL" id="KAF1920395.1"/>
    </source>
</evidence>
<evidence type="ECO:0000313" key="3">
    <source>
        <dbReference type="Proteomes" id="UP000800096"/>
    </source>
</evidence>
<gene>
    <name evidence="2" type="ORF">BDU57DRAFT_508697</name>
</gene>
<name>A0A6A5QXB3_AMPQU</name>
<feature type="transmembrane region" description="Helical" evidence="1">
    <location>
        <begin position="48"/>
        <end position="71"/>
    </location>
</feature>
<evidence type="ECO:0000256" key="1">
    <source>
        <dbReference type="SAM" id="Phobius"/>
    </source>
</evidence>
<keyword evidence="1" id="KW-0472">Membrane</keyword>
<dbReference type="EMBL" id="ML979132">
    <property type="protein sequence ID" value="KAF1920395.1"/>
    <property type="molecule type" value="Genomic_DNA"/>
</dbReference>
<proteinExistence type="predicted"/>
<dbReference type="AlphaFoldDB" id="A0A6A5QXB3"/>
<reference evidence="2" key="1">
    <citation type="journal article" date="2020" name="Stud. Mycol.">
        <title>101 Dothideomycetes genomes: a test case for predicting lifestyles and emergence of pathogens.</title>
        <authorList>
            <person name="Haridas S."/>
            <person name="Albert R."/>
            <person name="Binder M."/>
            <person name="Bloem J."/>
            <person name="Labutti K."/>
            <person name="Salamov A."/>
            <person name="Andreopoulos B."/>
            <person name="Baker S."/>
            <person name="Barry K."/>
            <person name="Bills G."/>
            <person name="Bluhm B."/>
            <person name="Cannon C."/>
            <person name="Castanera R."/>
            <person name="Culley D."/>
            <person name="Daum C."/>
            <person name="Ezra D."/>
            <person name="Gonzalez J."/>
            <person name="Henrissat B."/>
            <person name="Kuo A."/>
            <person name="Liang C."/>
            <person name="Lipzen A."/>
            <person name="Lutzoni F."/>
            <person name="Magnuson J."/>
            <person name="Mondo S."/>
            <person name="Nolan M."/>
            <person name="Ohm R."/>
            <person name="Pangilinan J."/>
            <person name="Park H.-J."/>
            <person name="Ramirez L."/>
            <person name="Alfaro M."/>
            <person name="Sun H."/>
            <person name="Tritt A."/>
            <person name="Yoshinaga Y."/>
            <person name="Zwiers L.-H."/>
            <person name="Turgeon B."/>
            <person name="Goodwin S."/>
            <person name="Spatafora J."/>
            <person name="Crous P."/>
            <person name="Grigoriev I."/>
        </authorList>
    </citation>
    <scope>NUCLEOTIDE SEQUENCE</scope>
    <source>
        <strain evidence="2">HMLAC05119</strain>
    </source>
</reference>